<sequence>MASWSTIDRESEFYSIFGEERIPILSIVPIIPRVAGSPPCYVVLGRELPPHMVEQLAIKLFDVWRPECESLQMATDYILKGLPLKTSHFNGCGTDDYFQMQMGTALNAAIHFAYSDRP</sequence>
<keyword evidence="2" id="KW-1185">Reference proteome</keyword>
<reference evidence="1 2" key="2">
    <citation type="journal article" date="2013" name="Plant Physiol.">
        <title>A Nostoc punctiforme Sugar Transporter Necessary to Establish a Cyanobacterium-Plant Symbiosis.</title>
        <authorList>
            <person name="Ekman M."/>
            <person name="Picossi S."/>
            <person name="Campbell E.L."/>
            <person name="Meeks J.C."/>
            <person name="Flores E."/>
        </authorList>
    </citation>
    <scope>NUCLEOTIDE SEQUENCE [LARGE SCALE GENOMIC DNA]</scope>
    <source>
        <strain evidence="2">ATCC 29133 / PCC 73102</strain>
    </source>
</reference>
<dbReference type="eggNOG" id="ENOG502ZV5D">
    <property type="taxonomic scope" value="Bacteria"/>
</dbReference>
<dbReference type="EnsemblBacteria" id="ACC81146">
    <property type="protein sequence ID" value="ACC81146"/>
    <property type="gene ID" value="Npun_F2592"/>
</dbReference>
<dbReference type="HOGENOM" id="CLU_2070667_0_0_3"/>
<name>B2ITB5_NOSP7</name>
<dbReference type="OrthoDB" id="583812at2"/>
<evidence type="ECO:0000313" key="2">
    <source>
        <dbReference type="Proteomes" id="UP000001191"/>
    </source>
</evidence>
<protein>
    <submittedName>
        <fullName evidence="1">Uncharacterized protein</fullName>
    </submittedName>
</protein>
<organism evidence="1 2">
    <name type="scientific">Nostoc punctiforme (strain ATCC 29133 / PCC 73102)</name>
    <dbReference type="NCBI Taxonomy" id="63737"/>
    <lineage>
        <taxon>Bacteria</taxon>
        <taxon>Bacillati</taxon>
        <taxon>Cyanobacteriota</taxon>
        <taxon>Cyanophyceae</taxon>
        <taxon>Nostocales</taxon>
        <taxon>Nostocaceae</taxon>
        <taxon>Nostoc</taxon>
    </lineage>
</organism>
<dbReference type="EMBL" id="CP001037">
    <property type="protein sequence ID" value="ACC81146.1"/>
    <property type="molecule type" value="Genomic_DNA"/>
</dbReference>
<dbReference type="AlphaFoldDB" id="B2ITB5"/>
<evidence type="ECO:0000313" key="1">
    <source>
        <dbReference type="EMBL" id="ACC81146.1"/>
    </source>
</evidence>
<reference evidence="2" key="1">
    <citation type="submission" date="2008-04" db="EMBL/GenBank/DDBJ databases">
        <title>Complete sequence of chromosome of Nostoc punctiforme ATCC 29133.</title>
        <authorList>
            <consortium name="US DOE Joint Genome Institute"/>
            <person name="Copeland A."/>
            <person name="Lucas S."/>
            <person name="Lapidus A."/>
            <person name="Glavina del Rio T."/>
            <person name="Dalin E."/>
            <person name="Tice H."/>
            <person name="Pitluck S."/>
            <person name="Chain P."/>
            <person name="Malfatti S."/>
            <person name="Shin M."/>
            <person name="Vergez L."/>
            <person name="Schmutz J."/>
            <person name="Larimer F."/>
            <person name="Land M."/>
            <person name="Hauser L."/>
            <person name="Kyrpides N."/>
            <person name="Kim E."/>
            <person name="Meeks J.C."/>
            <person name="Elhai J."/>
            <person name="Campbell E.L."/>
            <person name="Thiel T."/>
            <person name="Longmire J."/>
            <person name="Potts M."/>
            <person name="Atlas R."/>
        </authorList>
    </citation>
    <scope>NUCLEOTIDE SEQUENCE [LARGE SCALE GENOMIC DNA]</scope>
    <source>
        <strain evidence="2">ATCC 29133 / PCC 73102</strain>
    </source>
</reference>
<dbReference type="KEGG" id="npu:Npun_F2592"/>
<accession>B2ITB5</accession>
<dbReference type="Proteomes" id="UP000001191">
    <property type="component" value="Chromosome"/>
</dbReference>
<dbReference type="RefSeq" id="WP_012409140.1">
    <property type="nucleotide sequence ID" value="NC_010628.1"/>
</dbReference>
<proteinExistence type="predicted"/>
<gene>
    <name evidence="1" type="ordered locus">Npun_F2592</name>
</gene>